<accession>X1MVS8</accession>
<comment type="similarity">
    <text evidence="1">Belongs to the ABC transporter superfamily.</text>
</comment>
<dbReference type="InterPro" id="IPR025302">
    <property type="entry name" value="DrrA1/2-like_C"/>
</dbReference>
<dbReference type="PANTHER" id="PTHR42711:SF5">
    <property type="entry name" value="ABC TRANSPORTER ATP-BINDING PROTEIN NATA"/>
    <property type="match status" value="1"/>
</dbReference>
<dbReference type="PANTHER" id="PTHR42711">
    <property type="entry name" value="ABC TRANSPORTER ATP-BINDING PROTEIN"/>
    <property type="match status" value="1"/>
</dbReference>
<keyword evidence="4" id="KW-0067">ATP-binding</keyword>
<evidence type="ECO:0000259" key="5">
    <source>
        <dbReference type="Pfam" id="PF13732"/>
    </source>
</evidence>
<evidence type="ECO:0000256" key="1">
    <source>
        <dbReference type="ARBA" id="ARBA00005417"/>
    </source>
</evidence>
<dbReference type="InterPro" id="IPR050763">
    <property type="entry name" value="ABC_transporter_ATP-binding"/>
</dbReference>
<evidence type="ECO:0000256" key="3">
    <source>
        <dbReference type="ARBA" id="ARBA00022741"/>
    </source>
</evidence>
<gene>
    <name evidence="6" type="ORF">S06H3_40177</name>
</gene>
<dbReference type="InterPro" id="IPR027417">
    <property type="entry name" value="P-loop_NTPase"/>
</dbReference>
<keyword evidence="2" id="KW-0813">Transport</keyword>
<reference evidence="6" key="1">
    <citation type="journal article" date="2014" name="Front. Microbiol.">
        <title>High frequency of phylogenetically diverse reductive dehalogenase-homologous genes in deep subseafloor sedimentary metagenomes.</title>
        <authorList>
            <person name="Kawai M."/>
            <person name="Futagami T."/>
            <person name="Toyoda A."/>
            <person name="Takaki Y."/>
            <person name="Nishi S."/>
            <person name="Hori S."/>
            <person name="Arai W."/>
            <person name="Tsubouchi T."/>
            <person name="Morono Y."/>
            <person name="Uchiyama I."/>
            <person name="Ito T."/>
            <person name="Fujiyama A."/>
            <person name="Inagaki F."/>
            <person name="Takami H."/>
        </authorList>
    </citation>
    <scope>NUCLEOTIDE SEQUENCE</scope>
    <source>
        <strain evidence="6">Expedition CK06-06</strain>
    </source>
</reference>
<dbReference type="Gene3D" id="3.40.50.300">
    <property type="entry name" value="P-loop containing nucleotide triphosphate hydrolases"/>
    <property type="match status" value="1"/>
</dbReference>
<dbReference type="EMBL" id="BARV01024633">
    <property type="protein sequence ID" value="GAI35378.1"/>
    <property type="molecule type" value="Genomic_DNA"/>
</dbReference>
<comment type="caution">
    <text evidence="6">The sequence shown here is derived from an EMBL/GenBank/DDBJ whole genome shotgun (WGS) entry which is preliminary data.</text>
</comment>
<dbReference type="GO" id="GO:0005524">
    <property type="term" value="F:ATP binding"/>
    <property type="evidence" value="ECO:0007669"/>
    <property type="project" value="UniProtKB-KW"/>
</dbReference>
<proteinExistence type="inferred from homology"/>
<feature type="non-terminal residue" evidence="6">
    <location>
        <position position="1"/>
    </location>
</feature>
<evidence type="ECO:0000256" key="4">
    <source>
        <dbReference type="ARBA" id="ARBA00022840"/>
    </source>
</evidence>
<name>X1MVS8_9ZZZZ</name>
<evidence type="ECO:0000313" key="6">
    <source>
        <dbReference type="EMBL" id="GAI35378.1"/>
    </source>
</evidence>
<keyword evidence="3" id="KW-0547">Nucleotide-binding</keyword>
<dbReference type="Pfam" id="PF13732">
    <property type="entry name" value="DrrA1-3_C"/>
    <property type="match status" value="1"/>
</dbReference>
<dbReference type="AlphaFoldDB" id="X1MVS8"/>
<feature type="domain" description="Daunorubicin resistance ATP-binding protein DrrA1/2-like C-terminal" evidence="5">
    <location>
        <begin position="58"/>
        <end position="134"/>
    </location>
</feature>
<protein>
    <recommendedName>
        <fullName evidence="5">Daunorubicin resistance ATP-binding protein DrrA1/2-like C-terminal domain-containing protein</fullName>
    </recommendedName>
</protein>
<dbReference type="SUPFAM" id="SSF52540">
    <property type="entry name" value="P-loop containing nucleoside triphosphate hydrolases"/>
    <property type="match status" value="1"/>
</dbReference>
<sequence length="142" mass="16029">VAMTRQLIKELGKERTILLSTHILPEASVTCERVIIINEGRIIAEDRIENLSSLISGSRRIRLEVQGPHKEVVDRLRKIEGVNQVSFKGSHYIVECSAGQDFRGKITQTIIQSGWTLLSLESIEISLEDIFLKLTTEEETSQ</sequence>
<organism evidence="6">
    <name type="scientific">marine sediment metagenome</name>
    <dbReference type="NCBI Taxonomy" id="412755"/>
    <lineage>
        <taxon>unclassified sequences</taxon>
        <taxon>metagenomes</taxon>
        <taxon>ecological metagenomes</taxon>
    </lineage>
</organism>
<evidence type="ECO:0000256" key="2">
    <source>
        <dbReference type="ARBA" id="ARBA00022448"/>
    </source>
</evidence>